<proteinExistence type="predicted"/>
<gene>
    <name evidence="2" type="ORF">K460DRAFT_410499</name>
</gene>
<keyword evidence="3" id="KW-1185">Reference proteome</keyword>
<comment type="caution">
    <text evidence="2">The sequence shown here is derived from an EMBL/GenBank/DDBJ whole genome shotgun (WGS) entry which is preliminary data.</text>
</comment>
<feature type="region of interest" description="Disordered" evidence="1">
    <location>
        <begin position="162"/>
        <end position="237"/>
    </location>
</feature>
<feature type="compositionally biased region" description="Polar residues" evidence="1">
    <location>
        <begin position="202"/>
        <end position="215"/>
    </location>
</feature>
<feature type="compositionally biased region" description="Basic and acidic residues" evidence="1">
    <location>
        <begin position="22"/>
        <end position="46"/>
    </location>
</feature>
<accession>A0A9P4G8M0</accession>
<feature type="compositionally biased region" description="Polar residues" evidence="1">
    <location>
        <begin position="65"/>
        <end position="78"/>
    </location>
</feature>
<dbReference type="OrthoDB" id="5325276at2759"/>
<dbReference type="Proteomes" id="UP000800039">
    <property type="component" value="Unassembled WGS sequence"/>
</dbReference>
<name>A0A9P4G8M0_9PLEO</name>
<evidence type="ECO:0000256" key="1">
    <source>
        <dbReference type="SAM" id="MobiDB-lite"/>
    </source>
</evidence>
<dbReference type="RefSeq" id="XP_040783671.1">
    <property type="nucleotide sequence ID" value="XM_040937384.1"/>
</dbReference>
<dbReference type="EMBL" id="ML976619">
    <property type="protein sequence ID" value="KAF1841108.1"/>
    <property type="molecule type" value="Genomic_DNA"/>
</dbReference>
<evidence type="ECO:0000313" key="3">
    <source>
        <dbReference type="Proteomes" id="UP000800039"/>
    </source>
</evidence>
<feature type="region of interest" description="Disordered" evidence="1">
    <location>
        <begin position="1"/>
        <end position="96"/>
    </location>
</feature>
<dbReference type="AlphaFoldDB" id="A0A9P4G8M0"/>
<reference evidence="2" key="1">
    <citation type="submission" date="2020-01" db="EMBL/GenBank/DDBJ databases">
        <authorList>
            <consortium name="DOE Joint Genome Institute"/>
            <person name="Haridas S."/>
            <person name="Albert R."/>
            <person name="Binder M."/>
            <person name="Bloem J."/>
            <person name="Labutti K."/>
            <person name="Salamov A."/>
            <person name="Andreopoulos B."/>
            <person name="Baker S.E."/>
            <person name="Barry K."/>
            <person name="Bills G."/>
            <person name="Bluhm B.H."/>
            <person name="Cannon C."/>
            <person name="Castanera R."/>
            <person name="Culley D.E."/>
            <person name="Daum C."/>
            <person name="Ezra D."/>
            <person name="Gonzalez J.B."/>
            <person name="Henrissat B."/>
            <person name="Kuo A."/>
            <person name="Liang C."/>
            <person name="Lipzen A."/>
            <person name="Lutzoni F."/>
            <person name="Magnuson J."/>
            <person name="Mondo S."/>
            <person name="Nolan M."/>
            <person name="Ohm R."/>
            <person name="Pangilinan J."/>
            <person name="Park H.-J."/>
            <person name="Ramirez L."/>
            <person name="Alfaro M."/>
            <person name="Sun H."/>
            <person name="Tritt A."/>
            <person name="Yoshinaga Y."/>
            <person name="Zwiers L.-H."/>
            <person name="Turgeon B.G."/>
            <person name="Goodwin S.B."/>
            <person name="Spatafora J.W."/>
            <person name="Crous P.W."/>
            <person name="Grigoriev I.V."/>
        </authorList>
    </citation>
    <scope>NUCLEOTIDE SEQUENCE</scope>
    <source>
        <strain evidence="2">CBS 394.84</strain>
    </source>
</reference>
<sequence length="477" mass="53554">MQRKLKAVLGSSGRKRAQSSADETKQSYEAADPRGEQHTSSHRERGWSTSSDSPEDPIHAGRSRPLTSGYDSRPSAPQSAAVAFAQPKPSDSNASIANDYRAYLPVLDASKEQHMTLGGDRRLIAGESGARHEEEVADRNIDRYSMPLDAGQGKALPMLPNHTNADHDGSRNHSTGTGLVGSTIRVVPPGPSTGKYVESRDNTPNSLSKRTSWPAQSVRDEYQAGSAEGLRTRQDMSVKHRGDATNVHPAGMDGQQDWKAQQQALLGGVVDLRDTVDTHRHVQMAPAVTHEVIKPHEHEIIQHKIHREIHNYSYYHRLQPVYHTEVLPPRHFIPNPHGEGLIEVSADELPSRTGEHRWWEIVQKSLPLPKMSHQWRTEPEVIEGKTYITDEGFERRETTIRYPPTLESMEGYGGPIQPVHFDHKTGERWLGEVTTMDKLREELNHVSESDTMKFKELRESLPEIPPSPTIKRKPVDW</sequence>
<dbReference type="GeneID" id="63854634"/>
<feature type="region of interest" description="Disordered" evidence="1">
    <location>
        <begin position="458"/>
        <end position="477"/>
    </location>
</feature>
<organism evidence="2 3">
    <name type="scientific">Cucurbitaria berberidis CBS 394.84</name>
    <dbReference type="NCBI Taxonomy" id="1168544"/>
    <lineage>
        <taxon>Eukaryota</taxon>
        <taxon>Fungi</taxon>
        <taxon>Dikarya</taxon>
        <taxon>Ascomycota</taxon>
        <taxon>Pezizomycotina</taxon>
        <taxon>Dothideomycetes</taxon>
        <taxon>Pleosporomycetidae</taxon>
        <taxon>Pleosporales</taxon>
        <taxon>Pleosporineae</taxon>
        <taxon>Cucurbitariaceae</taxon>
        <taxon>Cucurbitaria</taxon>
    </lineage>
</organism>
<protein>
    <submittedName>
        <fullName evidence="2">Uncharacterized protein</fullName>
    </submittedName>
</protein>
<evidence type="ECO:0000313" key="2">
    <source>
        <dbReference type="EMBL" id="KAF1841108.1"/>
    </source>
</evidence>
<dbReference type="PANTHER" id="PTHR38703:SF1">
    <property type="entry name" value="ALLERGEN"/>
    <property type="match status" value="1"/>
</dbReference>
<dbReference type="PANTHER" id="PTHR38703">
    <property type="entry name" value="CHROMOSOME 8, WHOLE GENOME SHOTGUN SEQUENCE"/>
    <property type="match status" value="1"/>
</dbReference>